<dbReference type="Gene3D" id="3.30.70.100">
    <property type="match status" value="1"/>
</dbReference>
<evidence type="ECO:0000259" key="1">
    <source>
        <dbReference type="PROSITE" id="PS51725"/>
    </source>
</evidence>
<dbReference type="EMBL" id="JAVDRP010000014">
    <property type="protein sequence ID" value="MDR6411964.1"/>
    <property type="molecule type" value="Genomic_DNA"/>
</dbReference>
<protein>
    <submittedName>
        <fullName evidence="3">Heme-degrading monooxygenase HmoA</fullName>
    </submittedName>
</protein>
<dbReference type="Proteomes" id="UP001264340">
    <property type="component" value="Unassembled WGS sequence"/>
</dbReference>
<dbReference type="EMBL" id="FRAB01000020">
    <property type="protein sequence ID" value="SHK37448.1"/>
    <property type="molecule type" value="Genomic_DNA"/>
</dbReference>
<reference evidence="3 4" key="1">
    <citation type="submission" date="2016-11" db="EMBL/GenBank/DDBJ databases">
        <authorList>
            <person name="Jaros S."/>
            <person name="Januszkiewicz K."/>
            <person name="Wedrychowicz H."/>
        </authorList>
    </citation>
    <scope>NUCLEOTIDE SEQUENCE [LARGE SCALE GENOMIC DNA]</scope>
    <source>
        <strain evidence="3 4">LMG 20594</strain>
    </source>
</reference>
<dbReference type="PROSITE" id="PS51725">
    <property type="entry name" value="ABM"/>
    <property type="match status" value="1"/>
</dbReference>
<dbReference type="STRING" id="169427.SAMN05192548_102057"/>
<dbReference type="OrthoDB" id="9798157at2"/>
<organism evidence="3 4">
    <name type="scientific">Paraburkholderia terricola</name>
    <dbReference type="NCBI Taxonomy" id="169427"/>
    <lineage>
        <taxon>Bacteria</taxon>
        <taxon>Pseudomonadati</taxon>
        <taxon>Pseudomonadota</taxon>
        <taxon>Betaproteobacteria</taxon>
        <taxon>Burkholderiales</taxon>
        <taxon>Burkholderiaceae</taxon>
        <taxon>Paraburkholderia</taxon>
    </lineage>
</organism>
<keyword evidence="5" id="KW-1185">Reference proteome</keyword>
<dbReference type="Pfam" id="PF03992">
    <property type="entry name" value="ABM"/>
    <property type="match status" value="1"/>
</dbReference>
<proteinExistence type="predicted"/>
<dbReference type="SUPFAM" id="SSF54909">
    <property type="entry name" value="Dimeric alpha+beta barrel"/>
    <property type="match status" value="1"/>
</dbReference>
<dbReference type="RefSeq" id="WP_073430170.1">
    <property type="nucleotide sequence ID" value="NZ_CADFGY010000014.1"/>
</dbReference>
<sequence length="97" mass="11187">MVNEMAVIEIAPGKDAEFQAGVAQAIPLFNRARGCKGVELHRTVEQPNRYVLLVQWDTLEDHMVHFRESDDFQEWRRLVGPFFDKPPVVTHTEVVVK</sequence>
<reference evidence="2 5" key="2">
    <citation type="submission" date="2023-07" db="EMBL/GenBank/DDBJ databases">
        <title>Sorghum-associated microbial communities from plants grown in Nebraska, USA.</title>
        <authorList>
            <person name="Schachtman D."/>
        </authorList>
    </citation>
    <scope>NUCLEOTIDE SEQUENCE [LARGE SCALE GENOMIC DNA]</scope>
    <source>
        <strain evidence="2 5">DS1316</strain>
    </source>
</reference>
<dbReference type="Proteomes" id="UP000184395">
    <property type="component" value="Unassembled WGS sequence"/>
</dbReference>
<keyword evidence="3" id="KW-0560">Oxidoreductase</keyword>
<dbReference type="GeneID" id="301980533"/>
<dbReference type="InterPro" id="IPR007138">
    <property type="entry name" value="ABM_dom"/>
</dbReference>
<evidence type="ECO:0000313" key="4">
    <source>
        <dbReference type="Proteomes" id="UP000184395"/>
    </source>
</evidence>
<evidence type="ECO:0000313" key="3">
    <source>
        <dbReference type="EMBL" id="SHK37448.1"/>
    </source>
</evidence>
<evidence type="ECO:0000313" key="2">
    <source>
        <dbReference type="EMBL" id="MDR6411964.1"/>
    </source>
</evidence>
<dbReference type="InterPro" id="IPR011008">
    <property type="entry name" value="Dimeric_a/b-barrel"/>
</dbReference>
<feature type="domain" description="ABM" evidence="1">
    <location>
        <begin position="2"/>
        <end position="95"/>
    </location>
</feature>
<name>A0A1M6RYL2_9BURK</name>
<dbReference type="AlphaFoldDB" id="A0A1M6RYL2"/>
<dbReference type="GO" id="GO:0004497">
    <property type="term" value="F:monooxygenase activity"/>
    <property type="evidence" value="ECO:0007669"/>
    <property type="project" value="UniProtKB-KW"/>
</dbReference>
<gene>
    <name evidence="2" type="ORF">J2804_005398</name>
    <name evidence="3" type="ORF">SAMN05192548_102057</name>
</gene>
<dbReference type="KEGG" id="pts:CUJ90_20590"/>
<evidence type="ECO:0000313" key="5">
    <source>
        <dbReference type="Proteomes" id="UP001264340"/>
    </source>
</evidence>
<accession>A0A1M6RYL2</accession>
<keyword evidence="3" id="KW-0503">Monooxygenase</keyword>